<protein>
    <submittedName>
        <fullName evidence="2">Putative CopG family antitoxin</fullName>
    </submittedName>
</protein>
<dbReference type="AlphaFoldDB" id="A0A840P5H7"/>
<feature type="domain" description="CopG-like ribbon-helix-helix" evidence="1">
    <location>
        <begin position="6"/>
        <end position="38"/>
    </location>
</feature>
<dbReference type="EMBL" id="JACHGN010000005">
    <property type="protein sequence ID" value="MBB5133163.1"/>
    <property type="molecule type" value="Genomic_DNA"/>
</dbReference>
<gene>
    <name evidence="2" type="ORF">HNP84_002884</name>
</gene>
<dbReference type="Proteomes" id="UP000578449">
    <property type="component" value="Unassembled WGS sequence"/>
</dbReference>
<proteinExistence type="predicted"/>
<evidence type="ECO:0000313" key="2">
    <source>
        <dbReference type="EMBL" id="MBB5133163.1"/>
    </source>
</evidence>
<dbReference type="Pfam" id="PF07878">
    <property type="entry name" value="RHH_5"/>
    <property type="match status" value="1"/>
</dbReference>
<reference evidence="2 3" key="1">
    <citation type="submission" date="2020-08" db="EMBL/GenBank/DDBJ databases">
        <title>Genomic Encyclopedia of Type Strains, Phase IV (KMG-IV): sequencing the most valuable type-strain genomes for metagenomic binning, comparative biology and taxonomic classification.</title>
        <authorList>
            <person name="Goeker M."/>
        </authorList>
    </citation>
    <scope>NUCLEOTIDE SEQUENCE [LARGE SCALE GENOMIC DNA]</scope>
    <source>
        <strain evidence="2 3">DSM 45615</strain>
    </source>
</reference>
<organism evidence="2 3">
    <name type="scientific">Thermocatellispora tengchongensis</name>
    <dbReference type="NCBI Taxonomy" id="1073253"/>
    <lineage>
        <taxon>Bacteria</taxon>
        <taxon>Bacillati</taxon>
        <taxon>Actinomycetota</taxon>
        <taxon>Actinomycetes</taxon>
        <taxon>Streptosporangiales</taxon>
        <taxon>Streptosporangiaceae</taxon>
        <taxon>Thermocatellispora</taxon>
    </lineage>
</organism>
<name>A0A840P5H7_9ACTN</name>
<dbReference type="InterPro" id="IPR012869">
    <property type="entry name" value="RHH_5"/>
</dbReference>
<sequence>MIQKFSVSLPDDVYELVQNMAAREGTTVSGFLARLAKQRADADRASREWLARRIEQDRAADPEGYDRRRAEIRERMHAAKQAAAAKKAGAA</sequence>
<comment type="caution">
    <text evidence="2">The sequence shown here is derived from an EMBL/GenBank/DDBJ whole genome shotgun (WGS) entry which is preliminary data.</text>
</comment>
<evidence type="ECO:0000313" key="3">
    <source>
        <dbReference type="Proteomes" id="UP000578449"/>
    </source>
</evidence>
<evidence type="ECO:0000259" key="1">
    <source>
        <dbReference type="Pfam" id="PF07878"/>
    </source>
</evidence>
<keyword evidence="3" id="KW-1185">Reference proteome</keyword>
<dbReference type="RefSeq" id="WP_185050107.1">
    <property type="nucleotide sequence ID" value="NZ_BAABIX010000010.1"/>
</dbReference>
<accession>A0A840P5H7</accession>